<reference evidence="2" key="1">
    <citation type="journal article" date="2019" name="Int. J. Syst. Evol. Microbiol.">
        <title>The Global Catalogue of Microorganisms (GCM) 10K type strain sequencing project: providing services to taxonomists for standard genome sequencing and annotation.</title>
        <authorList>
            <consortium name="The Broad Institute Genomics Platform"/>
            <consortium name="The Broad Institute Genome Sequencing Center for Infectious Disease"/>
            <person name="Wu L."/>
            <person name="Ma J."/>
        </authorList>
    </citation>
    <scope>NUCLEOTIDE SEQUENCE [LARGE SCALE GENOMIC DNA]</scope>
    <source>
        <strain evidence="2">CGMCC 4.7371</strain>
    </source>
</reference>
<accession>A0ABQ2NFX7</accession>
<name>A0ABQ2NFX7_9ACTN</name>
<gene>
    <name evidence="1" type="ORF">GCM10011584_35260</name>
</gene>
<keyword evidence="2" id="KW-1185">Reference proteome</keyword>
<sequence>MHKRDTTQIIGRFDRGTCAHPIAPDVMPANLEKFRQIRSRRRQLQQWIVARQLIDRDVTG</sequence>
<dbReference type="EMBL" id="BMNI01000019">
    <property type="protein sequence ID" value="GGO94374.1"/>
    <property type="molecule type" value="Genomic_DNA"/>
</dbReference>
<evidence type="ECO:0000313" key="1">
    <source>
        <dbReference type="EMBL" id="GGO94374.1"/>
    </source>
</evidence>
<dbReference type="Proteomes" id="UP000655410">
    <property type="component" value="Unassembled WGS sequence"/>
</dbReference>
<evidence type="ECO:0008006" key="3">
    <source>
        <dbReference type="Google" id="ProtNLM"/>
    </source>
</evidence>
<protein>
    <recommendedName>
        <fullName evidence="3">Transposase</fullName>
    </recommendedName>
</protein>
<comment type="caution">
    <text evidence="1">The sequence shown here is derived from an EMBL/GenBank/DDBJ whole genome shotgun (WGS) entry which is preliminary data.</text>
</comment>
<evidence type="ECO:0000313" key="2">
    <source>
        <dbReference type="Proteomes" id="UP000655410"/>
    </source>
</evidence>
<proteinExistence type="predicted"/>
<organism evidence="1 2">
    <name type="scientific">Nocardioides phosphati</name>
    <dbReference type="NCBI Taxonomy" id="1867775"/>
    <lineage>
        <taxon>Bacteria</taxon>
        <taxon>Bacillati</taxon>
        <taxon>Actinomycetota</taxon>
        <taxon>Actinomycetes</taxon>
        <taxon>Propionibacteriales</taxon>
        <taxon>Nocardioidaceae</taxon>
        <taxon>Nocardioides</taxon>
    </lineage>
</organism>